<evidence type="ECO:0000256" key="2">
    <source>
        <dbReference type="ARBA" id="ARBA00022448"/>
    </source>
</evidence>
<evidence type="ECO:0000256" key="7">
    <source>
        <dbReference type="ARBA" id="ARBA00022989"/>
    </source>
</evidence>
<keyword evidence="4 11" id="KW-0812">Transmembrane</keyword>
<keyword evidence="15" id="KW-1185">Reference proteome</keyword>
<feature type="transmembrane region" description="Helical" evidence="11">
    <location>
        <begin position="82"/>
        <end position="103"/>
    </location>
</feature>
<dbReference type="Pfam" id="PF00664">
    <property type="entry name" value="ABC_membrane"/>
    <property type="match status" value="1"/>
</dbReference>
<comment type="similarity">
    <text evidence="9">Belongs to the ABC transporter superfamily. Lipid exporter (TC 3.A.1.106) family.</text>
</comment>
<dbReference type="PROSITE" id="PS50893">
    <property type="entry name" value="ABC_TRANSPORTER_2"/>
    <property type="match status" value="1"/>
</dbReference>
<gene>
    <name evidence="14" type="ORF">Psi01_53590</name>
</gene>
<dbReference type="AlphaFoldDB" id="A0A8J3WL01"/>
<dbReference type="Pfam" id="PF00005">
    <property type="entry name" value="ABC_tran"/>
    <property type="match status" value="1"/>
</dbReference>
<dbReference type="CDD" id="cd18550">
    <property type="entry name" value="ABC_6TM_exporter_like"/>
    <property type="match status" value="1"/>
</dbReference>
<dbReference type="SMART" id="SM00382">
    <property type="entry name" value="AAA"/>
    <property type="match status" value="1"/>
</dbReference>
<proteinExistence type="inferred from homology"/>
<evidence type="ECO:0000256" key="8">
    <source>
        <dbReference type="ARBA" id="ARBA00023136"/>
    </source>
</evidence>
<feature type="region of interest" description="Disordered" evidence="10">
    <location>
        <begin position="1"/>
        <end position="24"/>
    </location>
</feature>
<dbReference type="InterPro" id="IPR003439">
    <property type="entry name" value="ABC_transporter-like_ATP-bd"/>
</dbReference>
<dbReference type="GO" id="GO:0016887">
    <property type="term" value="F:ATP hydrolysis activity"/>
    <property type="evidence" value="ECO:0007669"/>
    <property type="project" value="InterPro"/>
</dbReference>
<name>A0A8J3WL01_9ACTN</name>
<dbReference type="PROSITE" id="PS00211">
    <property type="entry name" value="ABC_TRANSPORTER_1"/>
    <property type="match status" value="1"/>
</dbReference>
<evidence type="ECO:0000256" key="1">
    <source>
        <dbReference type="ARBA" id="ARBA00004651"/>
    </source>
</evidence>
<dbReference type="Gene3D" id="1.20.1560.10">
    <property type="entry name" value="ABC transporter type 1, transmembrane domain"/>
    <property type="match status" value="1"/>
</dbReference>
<dbReference type="InterPro" id="IPR017871">
    <property type="entry name" value="ABC_transporter-like_CS"/>
</dbReference>
<evidence type="ECO:0000256" key="6">
    <source>
        <dbReference type="ARBA" id="ARBA00022840"/>
    </source>
</evidence>
<sequence length="624" mass="66898">MTMMGGGFGPQAMRSLRRDSSVTKERLAPGTVRRIARYARPFSRHIAAFLALVVLGSVIVIVNPLLMKAIIDEGIANKDTALVVRLALAIAALAVVDAALGLAQRWFSARVGEGLIYNLRTEVFDHVQRMPVAFFMRTQTGALVSRLNTDVIGAQRALTSTLSSVVSNVVMLVLVLGAMIALSWQITAVALVLLPIFIFPAKWVGRKMSGLTREQMELDAEMSSMMTERFNVAGAMVAKLYGRPEEEAEVFGGRAGRVRDVGVTVAMYGTVFRVALGLVAALATALVYGAGGVLAVNGAFEVGTLVALAALLMRLYGPLTSLSNVHVDVMTALVSFDRVFEVLDLKPMVAEKPGAEPVPAGPATVEFDEVVFRYPAASEVSLASLESVARPDTGQSHEVLRGIGFTARPGELVALVGPSGAGKTTITSLVSRLYDVNEGAVRINGMDVREATLASLRDTVGVVMQDAHLFHDTIGANLRYARPGATDGEIWEALRAAQIADLVESLPEGLETVVGDRGYRLSGGEKQRLALARLLLKAPRVVVLDEATAHLDSESEAAVQRALKTALAGRTSLVIAHRLSTIREADQILVVQDGRIVESGRHEELLAKDAVYAELYRTQFAHDR</sequence>
<evidence type="ECO:0000313" key="14">
    <source>
        <dbReference type="EMBL" id="GIH94729.1"/>
    </source>
</evidence>
<dbReference type="GO" id="GO:0034040">
    <property type="term" value="F:ATPase-coupled lipid transmembrane transporter activity"/>
    <property type="evidence" value="ECO:0007669"/>
    <property type="project" value="TreeGrafter"/>
</dbReference>
<evidence type="ECO:0000256" key="10">
    <source>
        <dbReference type="SAM" id="MobiDB-lite"/>
    </source>
</evidence>
<feature type="domain" description="ABC transmembrane type-1" evidence="13">
    <location>
        <begin position="47"/>
        <end position="331"/>
    </location>
</feature>
<feature type="transmembrane region" description="Helical" evidence="11">
    <location>
        <begin position="169"/>
        <end position="199"/>
    </location>
</feature>
<dbReference type="GO" id="GO:0140359">
    <property type="term" value="F:ABC-type transporter activity"/>
    <property type="evidence" value="ECO:0007669"/>
    <property type="project" value="InterPro"/>
</dbReference>
<dbReference type="InterPro" id="IPR027417">
    <property type="entry name" value="P-loop_NTPase"/>
</dbReference>
<keyword evidence="2" id="KW-0813">Transport</keyword>
<evidence type="ECO:0000256" key="9">
    <source>
        <dbReference type="ARBA" id="ARBA00061644"/>
    </source>
</evidence>
<keyword evidence="8 11" id="KW-0472">Membrane</keyword>
<comment type="subcellular location">
    <subcellularLocation>
        <location evidence="1">Cell membrane</location>
        <topology evidence="1">Multi-pass membrane protein</topology>
    </subcellularLocation>
</comment>
<dbReference type="PANTHER" id="PTHR24221:SF654">
    <property type="entry name" value="ATP-BINDING CASSETTE SUB-FAMILY B MEMBER 6"/>
    <property type="match status" value="1"/>
</dbReference>
<dbReference type="SUPFAM" id="SSF90123">
    <property type="entry name" value="ABC transporter transmembrane region"/>
    <property type="match status" value="1"/>
</dbReference>
<dbReference type="EMBL" id="BOOJ01000046">
    <property type="protein sequence ID" value="GIH94729.1"/>
    <property type="molecule type" value="Genomic_DNA"/>
</dbReference>
<reference evidence="14 15" key="1">
    <citation type="submission" date="2021-01" db="EMBL/GenBank/DDBJ databases">
        <title>Whole genome shotgun sequence of Planobispora siamensis NBRC 107568.</title>
        <authorList>
            <person name="Komaki H."/>
            <person name="Tamura T."/>
        </authorList>
    </citation>
    <scope>NUCLEOTIDE SEQUENCE [LARGE SCALE GENOMIC DNA]</scope>
    <source>
        <strain evidence="14 15">NBRC 107568</strain>
    </source>
</reference>
<evidence type="ECO:0000256" key="5">
    <source>
        <dbReference type="ARBA" id="ARBA00022741"/>
    </source>
</evidence>
<feature type="transmembrane region" description="Helical" evidence="11">
    <location>
        <begin position="265"/>
        <end position="288"/>
    </location>
</feature>
<dbReference type="InterPro" id="IPR003593">
    <property type="entry name" value="AAA+_ATPase"/>
</dbReference>
<evidence type="ECO:0000256" key="11">
    <source>
        <dbReference type="SAM" id="Phobius"/>
    </source>
</evidence>
<keyword evidence="5" id="KW-0547">Nucleotide-binding</keyword>
<dbReference type="GO" id="GO:0005886">
    <property type="term" value="C:plasma membrane"/>
    <property type="evidence" value="ECO:0007669"/>
    <property type="project" value="UniProtKB-SubCell"/>
</dbReference>
<dbReference type="InterPro" id="IPR011527">
    <property type="entry name" value="ABC1_TM_dom"/>
</dbReference>
<dbReference type="InterPro" id="IPR039421">
    <property type="entry name" value="Type_1_exporter"/>
</dbReference>
<feature type="transmembrane region" description="Helical" evidence="11">
    <location>
        <begin position="46"/>
        <end position="70"/>
    </location>
</feature>
<evidence type="ECO:0000313" key="15">
    <source>
        <dbReference type="Proteomes" id="UP000619788"/>
    </source>
</evidence>
<dbReference type="SUPFAM" id="SSF52540">
    <property type="entry name" value="P-loop containing nucleoside triphosphate hydrolases"/>
    <property type="match status" value="1"/>
</dbReference>
<keyword evidence="7 11" id="KW-1133">Transmembrane helix</keyword>
<dbReference type="PROSITE" id="PS50929">
    <property type="entry name" value="ABC_TM1F"/>
    <property type="match status" value="1"/>
</dbReference>
<keyword evidence="3" id="KW-1003">Cell membrane</keyword>
<comment type="caution">
    <text evidence="14">The sequence shown here is derived from an EMBL/GenBank/DDBJ whole genome shotgun (WGS) entry which is preliminary data.</text>
</comment>
<dbReference type="FunFam" id="3.40.50.300:FF:000299">
    <property type="entry name" value="ABC transporter ATP-binding protein/permease"/>
    <property type="match status" value="1"/>
</dbReference>
<dbReference type="GO" id="GO:0005524">
    <property type="term" value="F:ATP binding"/>
    <property type="evidence" value="ECO:0007669"/>
    <property type="project" value="UniProtKB-KW"/>
</dbReference>
<keyword evidence="6" id="KW-0067">ATP-binding</keyword>
<organism evidence="14 15">
    <name type="scientific">Planobispora siamensis</name>
    <dbReference type="NCBI Taxonomy" id="936338"/>
    <lineage>
        <taxon>Bacteria</taxon>
        <taxon>Bacillati</taxon>
        <taxon>Actinomycetota</taxon>
        <taxon>Actinomycetes</taxon>
        <taxon>Streptosporangiales</taxon>
        <taxon>Streptosporangiaceae</taxon>
        <taxon>Planobispora</taxon>
    </lineage>
</organism>
<evidence type="ECO:0000256" key="3">
    <source>
        <dbReference type="ARBA" id="ARBA00022475"/>
    </source>
</evidence>
<accession>A0A8J3WL01</accession>
<evidence type="ECO:0000259" key="12">
    <source>
        <dbReference type="PROSITE" id="PS50893"/>
    </source>
</evidence>
<dbReference type="PANTHER" id="PTHR24221">
    <property type="entry name" value="ATP-BINDING CASSETTE SUB-FAMILY B"/>
    <property type="match status" value="1"/>
</dbReference>
<dbReference type="RefSeq" id="WP_204066850.1">
    <property type="nucleotide sequence ID" value="NZ_BOOJ01000046.1"/>
</dbReference>
<evidence type="ECO:0000256" key="4">
    <source>
        <dbReference type="ARBA" id="ARBA00022692"/>
    </source>
</evidence>
<dbReference type="Proteomes" id="UP000619788">
    <property type="component" value="Unassembled WGS sequence"/>
</dbReference>
<evidence type="ECO:0000259" key="13">
    <source>
        <dbReference type="PROSITE" id="PS50929"/>
    </source>
</evidence>
<feature type="domain" description="ABC transporter" evidence="12">
    <location>
        <begin position="383"/>
        <end position="618"/>
    </location>
</feature>
<dbReference type="Gene3D" id="3.40.50.300">
    <property type="entry name" value="P-loop containing nucleotide triphosphate hydrolases"/>
    <property type="match status" value="1"/>
</dbReference>
<dbReference type="InterPro" id="IPR036640">
    <property type="entry name" value="ABC1_TM_sf"/>
</dbReference>
<protein>
    <submittedName>
        <fullName evidence="14">ABC transporter</fullName>
    </submittedName>
</protein>